<dbReference type="InterPro" id="IPR045436">
    <property type="entry name" value="DUF6507"/>
</dbReference>
<dbReference type="AlphaFoldDB" id="A0A099J0Z0"/>
<dbReference type="Proteomes" id="UP000561726">
    <property type="component" value="Unassembled WGS sequence"/>
</dbReference>
<evidence type="ECO:0008006" key="5">
    <source>
        <dbReference type="Google" id="ProtNLM"/>
    </source>
</evidence>
<dbReference type="EMBL" id="JACHBQ010000001">
    <property type="protein sequence ID" value="MBB5643548.1"/>
    <property type="molecule type" value="Genomic_DNA"/>
</dbReference>
<dbReference type="eggNOG" id="ENOG50309XH">
    <property type="taxonomic scope" value="Bacteria"/>
</dbReference>
<evidence type="ECO:0000313" key="3">
    <source>
        <dbReference type="Proteomes" id="UP000029864"/>
    </source>
</evidence>
<name>A0A099J0Z0_9MICO</name>
<dbReference type="Pfam" id="PF20117">
    <property type="entry name" value="DUF6507"/>
    <property type="match status" value="1"/>
</dbReference>
<proteinExistence type="predicted"/>
<sequence>MSGWSIDPSGVQSVLASVVTAASELRTALDSASTSFAELATGAGPNMADVPAAIQALMESEQGRLTAIGNRITAGSLGASTATIGYIQGDEEMAATAQTAAGHAASSGDLSFFNAAGTP</sequence>
<dbReference type="RefSeq" id="WP_035839995.1">
    <property type="nucleotide sequence ID" value="NZ_JACHBQ010000001.1"/>
</dbReference>
<dbReference type="OrthoDB" id="4829084at2"/>
<organism evidence="1 3">
    <name type="scientific">Cryobacterium roopkundense</name>
    <dbReference type="NCBI Taxonomy" id="1001240"/>
    <lineage>
        <taxon>Bacteria</taxon>
        <taxon>Bacillati</taxon>
        <taxon>Actinomycetota</taxon>
        <taxon>Actinomycetes</taxon>
        <taxon>Micrococcales</taxon>
        <taxon>Microbacteriaceae</taxon>
        <taxon>Cryobacterium</taxon>
    </lineage>
</organism>
<evidence type="ECO:0000313" key="1">
    <source>
        <dbReference type="EMBL" id="KGJ71835.1"/>
    </source>
</evidence>
<accession>A0A099J0Z0</accession>
<dbReference type="EMBL" id="JPXF01000125">
    <property type="protein sequence ID" value="KGJ71835.1"/>
    <property type="molecule type" value="Genomic_DNA"/>
</dbReference>
<dbReference type="STRING" id="1001240.GY21_19460"/>
<gene>
    <name evidence="2" type="ORF">BJ997_004096</name>
    <name evidence="1" type="ORF">GY21_19460</name>
</gene>
<dbReference type="Proteomes" id="UP000029864">
    <property type="component" value="Unassembled WGS sequence"/>
</dbReference>
<evidence type="ECO:0000313" key="2">
    <source>
        <dbReference type="EMBL" id="MBB5643548.1"/>
    </source>
</evidence>
<keyword evidence="3" id="KW-1185">Reference proteome</keyword>
<evidence type="ECO:0000313" key="4">
    <source>
        <dbReference type="Proteomes" id="UP000561726"/>
    </source>
</evidence>
<reference evidence="2 4" key="2">
    <citation type="submission" date="2020-08" db="EMBL/GenBank/DDBJ databases">
        <title>Sequencing the genomes of 1000 actinobacteria strains.</title>
        <authorList>
            <person name="Klenk H.-P."/>
        </authorList>
    </citation>
    <scope>NUCLEOTIDE SEQUENCE [LARGE SCALE GENOMIC DNA]</scope>
    <source>
        <strain evidence="2 4">DSM 21065</strain>
    </source>
</reference>
<comment type="caution">
    <text evidence="1">The sequence shown here is derived from an EMBL/GenBank/DDBJ whole genome shotgun (WGS) entry which is preliminary data.</text>
</comment>
<protein>
    <recommendedName>
        <fullName evidence="5">PE domain-containing protein</fullName>
    </recommendedName>
</protein>
<reference evidence="1 3" key="1">
    <citation type="submission" date="2014-08" db="EMBL/GenBank/DDBJ databases">
        <authorList>
            <person name="Sisinthy S."/>
        </authorList>
    </citation>
    <scope>NUCLEOTIDE SEQUENCE [LARGE SCALE GENOMIC DNA]</scope>
    <source>
        <strain evidence="1 3">RuG17</strain>
    </source>
</reference>